<feature type="transmembrane region" description="Helical" evidence="1">
    <location>
        <begin position="7"/>
        <end position="25"/>
    </location>
</feature>
<dbReference type="Proteomes" id="UP000317713">
    <property type="component" value="Chromosome"/>
</dbReference>
<reference evidence="2 3" key="1">
    <citation type="submission" date="2019-07" db="EMBL/GenBank/DDBJ databases">
        <title>Characterization of Brevibacillus brevis HK544, as a potential biocontrol agent.</title>
        <authorList>
            <person name="Kim H."/>
        </authorList>
    </citation>
    <scope>NUCLEOTIDE SEQUENCE [LARGE SCALE GENOMIC DNA]</scope>
    <source>
        <strain evidence="2 3">HK544</strain>
    </source>
</reference>
<accession>A0A517I268</accession>
<name>A0A517I268_BREBE</name>
<sequence length="389" mass="45287">MKKRNKIALVSLLAIVGVFLFFIVMNKTVQTEYESLNETDKQMLAELSTIYQHFDQSPDQLWNEEYDFRTIPLLLVHTDKDRGFFRKEAFAVNVKQFENSMFATEIKVPESFGLPKVYRVSRFDPSTISAWMPFNFATLEMDGTEAMYFKYHPKMFSDPELYFDFSSFLLHESFHIFKQKNWTYDADGAEFIDNYPVAEENYALMGLEFKLLDQAMAVNDTETIKQHLRDWAIVRSYRYQKWPQLVGETKTEAIEGSARYIEYRYSELTGGKLTVLATKEEPFHVTFMHAFDVIANGQVSPGYLVRSIRYETGSALELLMDKAAIPWKAAIEDHPQKPGQTPYEIVKAYFNIQDRASVEKEIERIKSKYGYEALLEQGAKIANLNKEEQ</sequence>
<gene>
    <name evidence="2" type="ORF">FPS98_02295</name>
</gene>
<keyword evidence="1" id="KW-0812">Transmembrane</keyword>
<dbReference type="AlphaFoldDB" id="A0A517I268"/>
<evidence type="ECO:0000313" key="2">
    <source>
        <dbReference type="EMBL" id="QDS32906.1"/>
    </source>
</evidence>
<dbReference type="EMBL" id="CP042161">
    <property type="protein sequence ID" value="QDS32906.1"/>
    <property type="molecule type" value="Genomic_DNA"/>
</dbReference>
<keyword evidence="1" id="KW-0472">Membrane</keyword>
<dbReference type="RefSeq" id="WP_144613183.1">
    <property type="nucleotide sequence ID" value="NZ_CP042161.1"/>
</dbReference>
<keyword evidence="1" id="KW-1133">Transmembrane helix</keyword>
<evidence type="ECO:0000256" key="1">
    <source>
        <dbReference type="SAM" id="Phobius"/>
    </source>
</evidence>
<evidence type="ECO:0000313" key="3">
    <source>
        <dbReference type="Proteomes" id="UP000317713"/>
    </source>
</evidence>
<proteinExistence type="predicted"/>
<organism evidence="2 3">
    <name type="scientific">Brevibacillus brevis</name>
    <name type="common">Bacillus brevis</name>
    <dbReference type="NCBI Taxonomy" id="1393"/>
    <lineage>
        <taxon>Bacteria</taxon>
        <taxon>Bacillati</taxon>
        <taxon>Bacillota</taxon>
        <taxon>Bacilli</taxon>
        <taxon>Bacillales</taxon>
        <taxon>Paenibacillaceae</taxon>
        <taxon>Brevibacillus</taxon>
    </lineage>
</organism>
<protein>
    <submittedName>
        <fullName evidence="2">Uncharacterized protein</fullName>
    </submittedName>
</protein>